<keyword evidence="2" id="KW-1185">Reference proteome</keyword>
<proteinExistence type="predicted"/>
<evidence type="ECO:0000313" key="2">
    <source>
        <dbReference type="Proteomes" id="UP000184543"/>
    </source>
</evidence>
<dbReference type="Proteomes" id="UP000184543">
    <property type="component" value="Unassembled WGS sequence"/>
</dbReference>
<accession>A0A1M6NR88</accession>
<dbReference type="OrthoDB" id="7838592at2"/>
<evidence type="ECO:0000313" key="1">
    <source>
        <dbReference type="EMBL" id="SHJ98160.1"/>
    </source>
</evidence>
<reference evidence="2" key="1">
    <citation type="submission" date="2016-11" db="EMBL/GenBank/DDBJ databases">
        <authorList>
            <person name="Varghese N."/>
            <person name="Submissions S."/>
        </authorList>
    </citation>
    <scope>NUCLEOTIDE SEQUENCE [LARGE SCALE GENOMIC DNA]</scope>
    <source>
        <strain evidence="2">DSM 19858</strain>
    </source>
</reference>
<dbReference type="InterPro" id="IPR031009">
    <property type="entry name" value="Tcm_partner"/>
</dbReference>
<protein>
    <submittedName>
        <fullName evidence="1">Three-Cys-motif partner protein</fullName>
    </submittedName>
</protein>
<dbReference type="NCBIfam" id="TIGR04474">
    <property type="entry name" value="tcm_partner"/>
    <property type="match status" value="1"/>
</dbReference>
<organism evidence="1 2">
    <name type="scientific">Pseudozobellia thermophila</name>
    <dbReference type="NCBI Taxonomy" id="192903"/>
    <lineage>
        <taxon>Bacteria</taxon>
        <taxon>Pseudomonadati</taxon>
        <taxon>Bacteroidota</taxon>
        <taxon>Flavobacteriia</taxon>
        <taxon>Flavobacteriales</taxon>
        <taxon>Flavobacteriaceae</taxon>
        <taxon>Pseudozobellia</taxon>
    </lineage>
</organism>
<dbReference type="EMBL" id="FQYU01000015">
    <property type="protein sequence ID" value="SHJ98160.1"/>
    <property type="molecule type" value="Genomic_DNA"/>
</dbReference>
<dbReference type="AlphaFoldDB" id="A0A1M6NR88"/>
<name>A0A1M6NR88_9FLAO</name>
<dbReference type="RefSeq" id="WP_072995626.1">
    <property type="nucleotide sequence ID" value="NZ_FQYU01000015.1"/>
</dbReference>
<gene>
    <name evidence="1" type="ORF">SAMN04488513_1158</name>
</gene>
<sequence>MNEFGGNWTKTKIEILVDYAKAYLQIMKGKDFFKLLYFDGFAGSGSIIKDNKVDIDITVGAAKRIVEIDNPRPFDRYYFVEKDEENIESLKEVTQDSFPNKQIFLVNEDCNRKLIDLSNYLRNPENKSVRTLAYIDPCGMQVEWRSIEALKGLNLDMWILVPTGLGVNRLLKKNGQISEAWLKRLEKFLGISKTEITDLFYTKSPTLFEEFTHIQKEDKAIEKSAELYGNRLKEVFDHVSKPYELRNSSNSVMYHLFLTSNNKTAVKIANDIVKKYNG</sequence>